<accession>A0AAN6BRA8</accession>
<evidence type="ECO:0008006" key="4">
    <source>
        <dbReference type="Google" id="ProtNLM"/>
    </source>
</evidence>
<feature type="chain" id="PRO_5042922648" description="Beta-cyclopiazonate dehydrogenase" evidence="1">
    <location>
        <begin position="24"/>
        <end position="460"/>
    </location>
</feature>
<evidence type="ECO:0000313" key="2">
    <source>
        <dbReference type="EMBL" id="KAF4207511.1"/>
    </source>
</evidence>
<proteinExistence type="predicted"/>
<evidence type="ECO:0000256" key="1">
    <source>
        <dbReference type="SAM" id="SignalP"/>
    </source>
</evidence>
<dbReference type="SUPFAM" id="SSF51905">
    <property type="entry name" value="FAD/NAD(P)-binding domain"/>
    <property type="match status" value="1"/>
</dbReference>
<dbReference type="AlphaFoldDB" id="A0AAN6BRA8"/>
<gene>
    <name evidence="2" type="ORF">CNMCM8927_002916</name>
</gene>
<keyword evidence="1" id="KW-0732">Signal</keyword>
<dbReference type="GO" id="GO:0016491">
    <property type="term" value="F:oxidoreductase activity"/>
    <property type="evidence" value="ECO:0007669"/>
    <property type="project" value="TreeGrafter"/>
</dbReference>
<dbReference type="Pfam" id="PF13450">
    <property type="entry name" value="NAD_binding_8"/>
    <property type="match status" value="1"/>
</dbReference>
<dbReference type="InterPro" id="IPR036188">
    <property type="entry name" value="FAD/NAD-bd_sf"/>
</dbReference>
<dbReference type="EMBL" id="JAAAPU010000018">
    <property type="protein sequence ID" value="KAF4207511.1"/>
    <property type="molecule type" value="Genomic_DNA"/>
</dbReference>
<reference evidence="2" key="1">
    <citation type="journal article" date="2020" name="bioRxiv">
        <title>Genomic and phenotypic heterogeneity of clinical isolates of the human pathogens Aspergillus fumigatus, Aspergillus lentulus and Aspergillus fumigatiaffinis.</title>
        <authorList>
            <person name="dos Santos R.A.C."/>
            <person name="Steenwyk J.L."/>
            <person name="Rivero-Menendez O."/>
            <person name="Mead M.E."/>
            <person name="Silva L.P."/>
            <person name="Bastos R.W."/>
            <person name="Alastruey-Izquierdo A."/>
            <person name="Goldman G.H."/>
            <person name="Rokas A."/>
        </authorList>
    </citation>
    <scope>NUCLEOTIDE SEQUENCE</scope>
    <source>
        <strain evidence="2">CNM-CM8927</strain>
    </source>
</reference>
<feature type="signal peptide" evidence="1">
    <location>
        <begin position="1"/>
        <end position="23"/>
    </location>
</feature>
<protein>
    <recommendedName>
        <fullName evidence="4">Beta-cyclopiazonate dehydrogenase</fullName>
    </recommendedName>
</protein>
<organism evidence="2 3">
    <name type="scientific">Aspergillus lentulus</name>
    <dbReference type="NCBI Taxonomy" id="293939"/>
    <lineage>
        <taxon>Eukaryota</taxon>
        <taxon>Fungi</taxon>
        <taxon>Dikarya</taxon>
        <taxon>Ascomycota</taxon>
        <taxon>Pezizomycotina</taxon>
        <taxon>Eurotiomycetes</taxon>
        <taxon>Eurotiomycetidae</taxon>
        <taxon>Eurotiales</taxon>
        <taxon>Aspergillaceae</taxon>
        <taxon>Aspergillus</taxon>
        <taxon>Aspergillus subgen. Fumigati</taxon>
    </lineage>
</organism>
<dbReference type="PANTHER" id="PTHR42923">
    <property type="entry name" value="PROTOPORPHYRINOGEN OXIDASE"/>
    <property type="match status" value="1"/>
</dbReference>
<reference evidence="2" key="2">
    <citation type="submission" date="2020-04" db="EMBL/GenBank/DDBJ databases">
        <authorList>
            <person name="Santos R.A.C."/>
            <person name="Steenwyk J.L."/>
            <person name="Rivero-Menendez O."/>
            <person name="Mead M.E."/>
            <person name="Silva L.P."/>
            <person name="Bastos R.W."/>
            <person name="Alastruey-Izquierdo A."/>
            <person name="Goldman G.H."/>
            <person name="Rokas A."/>
        </authorList>
    </citation>
    <scope>NUCLEOTIDE SEQUENCE</scope>
    <source>
        <strain evidence="2">CNM-CM8927</strain>
    </source>
</reference>
<evidence type="ECO:0000313" key="3">
    <source>
        <dbReference type="Proteomes" id="UP000649114"/>
    </source>
</evidence>
<name>A0AAN6BRA8_ASPLE</name>
<dbReference type="Gene3D" id="3.30.70.1990">
    <property type="match status" value="1"/>
</dbReference>
<dbReference type="Gene3D" id="1.10.405.20">
    <property type="match status" value="1"/>
</dbReference>
<comment type="caution">
    <text evidence="2">The sequence shown here is derived from an EMBL/GenBank/DDBJ whole genome shotgun (WGS) entry which is preliminary data.</text>
</comment>
<dbReference type="Gene3D" id="3.50.50.60">
    <property type="entry name" value="FAD/NAD(P)-binding domain"/>
    <property type="match status" value="1"/>
</dbReference>
<dbReference type="InterPro" id="IPR050464">
    <property type="entry name" value="Zeta_carotene_desat/Oxidored"/>
</dbReference>
<dbReference type="PANTHER" id="PTHR42923:SF26">
    <property type="entry name" value="FMN REDUCTASE LOT6, PUTATIVE (AFU_ORTHOLOGUE AFUA_7G06600)-RELATED"/>
    <property type="match status" value="1"/>
</dbReference>
<sequence>MFPPVSKTLAVLGLLSQIPFVQCKDNTIIRDVAIVGGGASGTFSAVRLRDQGKSVILIEKESILGGHTNTYQDPVTKVTVDYGVEVFHNQQIVKDYFNRLNVSWTIASSNFGAATPVYLDDNTAKRVNYTSPDPRAGLVAYATHLAQYAQLELGFFLPDPVPEDLLLPFGEFVAKYPDIDDAVSTIFRFGQGLGDFLAQPTLYVFKNFGLDIIHDISAGFLVTTSHDNHKIYDQAATLLGSDVLLSSCVVSTHHRDDNGVQLEVQTPLGSRIVKAKKLLIAIPQKLDNLRPFDLDDREAGLFGEFLNTGYYTSLLTNTGLPTNFSSLSVGADTPYNIPKLPGIYQVTSTAIEDIFDIKYGSPYGLPAHYVREEILAYVKRLQDNGFAEKVHGEPKFVRFNSHTPFELTVPPEQIAKGFYRELYGLQGYRNTWYTGAAFHTQDSSMLWNFTESYVLPGLLK</sequence>
<dbReference type="Proteomes" id="UP000649114">
    <property type="component" value="Unassembled WGS sequence"/>
</dbReference>